<keyword evidence="1" id="KW-0472">Membrane</keyword>
<dbReference type="RefSeq" id="WP_006670312.1">
    <property type="nucleotide sequence ID" value="NZ_FO818640.1"/>
</dbReference>
<evidence type="ECO:0008006" key="4">
    <source>
        <dbReference type="Google" id="ProtNLM"/>
    </source>
</evidence>
<evidence type="ECO:0000256" key="1">
    <source>
        <dbReference type="SAM" id="Phobius"/>
    </source>
</evidence>
<dbReference type="EMBL" id="FO818640">
    <property type="protein sequence ID" value="CDM93697.1"/>
    <property type="molecule type" value="Genomic_DNA"/>
</dbReference>
<evidence type="ECO:0000313" key="3">
    <source>
        <dbReference type="Proteomes" id="UP000032946"/>
    </source>
</evidence>
<keyword evidence="1" id="KW-1133">Transmembrane helix</keyword>
<keyword evidence="1" id="KW-0812">Transmembrane</keyword>
<gene>
    <name evidence="2" type="ORF">ARTHRO_11370</name>
</gene>
<protein>
    <recommendedName>
        <fullName evidence="4">DUF2839 domain-containing protein</fullName>
    </recommendedName>
</protein>
<feature type="transmembrane region" description="Helical" evidence="1">
    <location>
        <begin position="31"/>
        <end position="56"/>
    </location>
</feature>
<dbReference type="InterPro" id="IPR021262">
    <property type="entry name" value="DUF2839"/>
</dbReference>
<proteinExistence type="predicted"/>
<accession>A0A9P1KCX0</accession>
<reference evidence="2 3" key="1">
    <citation type="submission" date="2014-02" db="EMBL/GenBank/DDBJ databases">
        <authorList>
            <person name="Genoscope - CEA"/>
        </authorList>
    </citation>
    <scope>NUCLEOTIDE SEQUENCE [LARGE SCALE GENOMIC DNA]</scope>
    <source>
        <strain evidence="2 3">PCC 8005</strain>
    </source>
</reference>
<evidence type="ECO:0000313" key="2">
    <source>
        <dbReference type="EMBL" id="CDM93697.1"/>
    </source>
</evidence>
<organism evidence="2 3">
    <name type="scientific">Limnospira indica PCC 8005</name>
    <dbReference type="NCBI Taxonomy" id="376219"/>
    <lineage>
        <taxon>Bacteria</taxon>
        <taxon>Bacillati</taxon>
        <taxon>Cyanobacteriota</taxon>
        <taxon>Cyanophyceae</taxon>
        <taxon>Oscillatoriophycideae</taxon>
        <taxon>Oscillatoriales</taxon>
        <taxon>Sirenicapillariaceae</taxon>
        <taxon>Limnospira</taxon>
    </lineage>
</organism>
<dbReference type="AlphaFoldDB" id="A0A9P1KCX0"/>
<dbReference type="Proteomes" id="UP000032946">
    <property type="component" value="Chromosome"/>
</dbReference>
<name>A0A9P1KCX0_9CYAN</name>
<dbReference type="Pfam" id="PF10999">
    <property type="entry name" value="DUF2839"/>
    <property type="match status" value="1"/>
</dbReference>
<sequence>MATSWLSLTILPWVPITKTQSEQFMQWTTKGAWFGISFLVIFWLTIRLVGPALGWWTVD</sequence>
<keyword evidence="3" id="KW-1185">Reference proteome</keyword>